<dbReference type="InterPro" id="IPR036397">
    <property type="entry name" value="RNaseH_sf"/>
</dbReference>
<dbReference type="Proteomes" id="UP001558713">
    <property type="component" value="Unassembled WGS sequence"/>
</dbReference>
<dbReference type="AlphaFoldDB" id="A0ABD1AIL4"/>
<sequence>MGWIIRNSNGTFMHCGMGKFQGRTPVEEADCSALIWALQATWSQGNKKLEFEGDNHNINQIINGKSIIKDFRTT</sequence>
<organism evidence="2 3">
    <name type="scientific">Cardamine amara subsp. amara</name>
    <dbReference type="NCBI Taxonomy" id="228776"/>
    <lineage>
        <taxon>Eukaryota</taxon>
        <taxon>Viridiplantae</taxon>
        <taxon>Streptophyta</taxon>
        <taxon>Embryophyta</taxon>
        <taxon>Tracheophyta</taxon>
        <taxon>Spermatophyta</taxon>
        <taxon>Magnoliopsida</taxon>
        <taxon>eudicotyledons</taxon>
        <taxon>Gunneridae</taxon>
        <taxon>Pentapetalae</taxon>
        <taxon>rosids</taxon>
        <taxon>malvids</taxon>
        <taxon>Brassicales</taxon>
        <taxon>Brassicaceae</taxon>
        <taxon>Cardamineae</taxon>
        <taxon>Cardamine</taxon>
    </lineage>
</organism>
<feature type="domain" description="RNase H type-1" evidence="1">
    <location>
        <begin position="1"/>
        <end position="66"/>
    </location>
</feature>
<dbReference type="Gene3D" id="3.30.420.10">
    <property type="entry name" value="Ribonuclease H-like superfamily/Ribonuclease H"/>
    <property type="match status" value="1"/>
</dbReference>
<keyword evidence="3" id="KW-1185">Reference proteome</keyword>
<evidence type="ECO:0000259" key="1">
    <source>
        <dbReference type="Pfam" id="PF13456"/>
    </source>
</evidence>
<gene>
    <name evidence="2" type="ORF">V5N11_002942</name>
</gene>
<name>A0ABD1AIL4_CARAN</name>
<dbReference type="InterPro" id="IPR002156">
    <property type="entry name" value="RNaseH_domain"/>
</dbReference>
<dbReference type="Pfam" id="PF13456">
    <property type="entry name" value="RVT_3"/>
    <property type="match status" value="1"/>
</dbReference>
<evidence type="ECO:0000313" key="3">
    <source>
        <dbReference type="Proteomes" id="UP001558713"/>
    </source>
</evidence>
<dbReference type="EMBL" id="JBANAX010000659">
    <property type="protein sequence ID" value="KAL1198676.1"/>
    <property type="molecule type" value="Genomic_DNA"/>
</dbReference>
<protein>
    <recommendedName>
        <fullName evidence="1">RNase H type-1 domain-containing protein</fullName>
    </recommendedName>
</protein>
<comment type="caution">
    <text evidence="2">The sequence shown here is derived from an EMBL/GenBank/DDBJ whole genome shotgun (WGS) entry which is preliminary data.</text>
</comment>
<reference evidence="2 3" key="1">
    <citation type="submission" date="2024-04" db="EMBL/GenBank/DDBJ databases">
        <title>Genome assembly C_amara_ONT_v2.</title>
        <authorList>
            <person name="Yant L."/>
            <person name="Moore C."/>
            <person name="Slenker M."/>
        </authorList>
    </citation>
    <scope>NUCLEOTIDE SEQUENCE [LARGE SCALE GENOMIC DNA]</scope>
    <source>
        <tissue evidence="2">Leaf</tissue>
    </source>
</reference>
<accession>A0ABD1AIL4</accession>
<proteinExistence type="predicted"/>
<evidence type="ECO:0000313" key="2">
    <source>
        <dbReference type="EMBL" id="KAL1198676.1"/>
    </source>
</evidence>